<proteinExistence type="predicted"/>
<reference evidence="2" key="1">
    <citation type="journal article" date="2019" name="Int. J. Syst. Evol. Microbiol.">
        <title>The Global Catalogue of Microorganisms (GCM) 10K type strain sequencing project: providing services to taxonomists for standard genome sequencing and annotation.</title>
        <authorList>
            <consortium name="The Broad Institute Genomics Platform"/>
            <consortium name="The Broad Institute Genome Sequencing Center for Infectious Disease"/>
            <person name="Wu L."/>
            <person name="Ma J."/>
        </authorList>
    </citation>
    <scope>NUCLEOTIDE SEQUENCE [LARGE SCALE GENOMIC DNA]</scope>
    <source>
        <strain evidence="2">KCTC 42986</strain>
    </source>
</reference>
<evidence type="ECO:0000313" key="1">
    <source>
        <dbReference type="EMBL" id="MFC3108078.1"/>
    </source>
</evidence>
<keyword evidence="2" id="KW-1185">Reference proteome</keyword>
<dbReference type="EMBL" id="JBHRTP010000024">
    <property type="protein sequence ID" value="MFC3108078.1"/>
    <property type="molecule type" value="Genomic_DNA"/>
</dbReference>
<dbReference type="RefSeq" id="WP_390331392.1">
    <property type="nucleotide sequence ID" value="NZ_JBHRTP010000024.1"/>
</dbReference>
<accession>A0ABV7EZ96</accession>
<name>A0ABV7EZ96_9BURK</name>
<organism evidence="1 2">
    <name type="scientific">Undibacterium arcticum</name>
    <dbReference type="NCBI Taxonomy" id="1762892"/>
    <lineage>
        <taxon>Bacteria</taxon>
        <taxon>Pseudomonadati</taxon>
        <taxon>Pseudomonadota</taxon>
        <taxon>Betaproteobacteria</taxon>
        <taxon>Burkholderiales</taxon>
        <taxon>Oxalobacteraceae</taxon>
        <taxon>Undibacterium</taxon>
    </lineage>
</organism>
<gene>
    <name evidence="1" type="ORF">ACFOFO_08910</name>
</gene>
<evidence type="ECO:0000313" key="2">
    <source>
        <dbReference type="Proteomes" id="UP001595530"/>
    </source>
</evidence>
<sequence>MSALIESHDVVSHANPGSLAVEIREGDWIAYHRHIDQAPSERDLIHRFGGVIEYHRACAMAYLGRRAQHRGGVCSRTHPRILTPQFVADLEATNKYHRYIRYPWLETLLNLLTEIERIQDEISSGGSSNVISLIPTIK</sequence>
<comment type="caution">
    <text evidence="1">The sequence shown here is derived from an EMBL/GenBank/DDBJ whole genome shotgun (WGS) entry which is preliminary data.</text>
</comment>
<dbReference type="Proteomes" id="UP001595530">
    <property type="component" value="Unassembled WGS sequence"/>
</dbReference>
<protein>
    <submittedName>
        <fullName evidence="1">Uncharacterized protein</fullName>
    </submittedName>
</protein>